<evidence type="ECO:0000256" key="5">
    <source>
        <dbReference type="ARBA" id="ARBA00022581"/>
    </source>
</evidence>
<dbReference type="AlphaFoldDB" id="A0A8C5QEX6"/>
<dbReference type="Ensembl" id="ENSLLET00000037222.1">
    <property type="protein sequence ID" value="ENSLLEP00000035854.1"/>
    <property type="gene ID" value="ENSLLEG00000022710.1"/>
</dbReference>
<evidence type="ECO:0000256" key="9">
    <source>
        <dbReference type="ARBA" id="ARBA00023136"/>
    </source>
</evidence>
<feature type="transmembrane region" description="Helical" evidence="15">
    <location>
        <begin position="663"/>
        <end position="686"/>
    </location>
</feature>
<evidence type="ECO:0000256" key="11">
    <source>
        <dbReference type="ARBA" id="ARBA00023157"/>
    </source>
</evidence>
<proteinExistence type="predicted"/>
<dbReference type="Proteomes" id="UP000694569">
    <property type="component" value="Unplaced"/>
</dbReference>
<evidence type="ECO:0000256" key="1">
    <source>
        <dbReference type="ARBA" id="ARBA00004402"/>
    </source>
</evidence>
<dbReference type="GeneTree" id="ENSGT00530000064449"/>
<keyword evidence="8 15" id="KW-1133">Transmembrane helix</keyword>
<dbReference type="PANTHER" id="PTHR10424">
    <property type="entry name" value="VIRAL ENVELOPE PROTEIN"/>
    <property type="match status" value="1"/>
</dbReference>
<evidence type="ECO:0000313" key="17">
    <source>
        <dbReference type="Proteomes" id="UP000694569"/>
    </source>
</evidence>
<reference evidence="16" key="1">
    <citation type="submission" date="2025-08" db="UniProtKB">
        <authorList>
            <consortium name="Ensembl"/>
        </authorList>
    </citation>
    <scope>IDENTIFICATION</scope>
</reference>
<dbReference type="Pfam" id="PF00429">
    <property type="entry name" value="TLV_coat"/>
    <property type="match status" value="1"/>
</dbReference>
<evidence type="ECO:0000256" key="14">
    <source>
        <dbReference type="SAM" id="MobiDB-lite"/>
    </source>
</evidence>
<dbReference type="PANTHER" id="PTHR10424:SF81">
    <property type="entry name" value="ERVV2 PROTEIN"/>
    <property type="match status" value="1"/>
</dbReference>
<evidence type="ECO:0000313" key="16">
    <source>
        <dbReference type="Ensembl" id="ENSLLEP00000035854.1"/>
    </source>
</evidence>
<evidence type="ECO:0000256" key="7">
    <source>
        <dbReference type="ARBA" id="ARBA00022870"/>
    </source>
</evidence>
<name>A0A8C5QEX6_9ANUR</name>
<evidence type="ECO:0000256" key="12">
    <source>
        <dbReference type="ARBA" id="ARBA00023180"/>
    </source>
</evidence>
<organism evidence="16 17">
    <name type="scientific">Leptobrachium leishanense</name>
    <name type="common">Leishan spiny toad</name>
    <dbReference type="NCBI Taxonomy" id="445787"/>
    <lineage>
        <taxon>Eukaryota</taxon>
        <taxon>Metazoa</taxon>
        <taxon>Chordata</taxon>
        <taxon>Craniata</taxon>
        <taxon>Vertebrata</taxon>
        <taxon>Euteleostomi</taxon>
        <taxon>Amphibia</taxon>
        <taxon>Batrachia</taxon>
        <taxon>Anura</taxon>
        <taxon>Pelobatoidea</taxon>
        <taxon>Megophryidae</taxon>
        <taxon>Leptobrachium</taxon>
    </lineage>
</organism>
<evidence type="ECO:0000256" key="6">
    <source>
        <dbReference type="ARBA" id="ARBA00022692"/>
    </source>
</evidence>
<keyword evidence="10" id="KW-0564">Palmitate</keyword>
<keyword evidence="5" id="KW-0945">Host-virus interaction</keyword>
<reference evidence="16" key="2">
    <citation type="submission" date="2025-09" db="UniProtKB">
        <authorList>
            <consortium name="Ensembl"/>
        </authorList>
    </citation>
    <scope>IDENTIFICATION</scope>
</reference>
<keyword evidence="13" id="KW-0449">Lipoprotein</keyword>
<keyword evidence="7" id="KW-1043">Host membrane</keyword>
<keyword evidence="4" id="KW-1032">Host cell membrane</keyword>
<evidence type="ECO:0000256" key="3">
    <source>
        <dbReference type="ARBA" id="ARBA00004563"/>
    </source>
</evidence>
<dbReference type="SUPFAM" id="SSF58069">
    <property type="entry name" value="Virus ectodomain"/>
    <property type="match status" value="1"/>
</dbReference>
<evidence type="ECO:0000256" key="15">
    <source>
        <dbReference type="SAM" id="Phobius"/>
    </source>
</evidence>
<evidence type="ECO:0000256" key="4">
    <source>
        <dbReference type="ARBA" id="ARBA00022511"/>
    </source>
</evidence>
<keyword evidence="6 15" id="KW-0812">Transmembrane</keyword>
<feature type="compositionally biased region" description="Pro residues" evidence="14">
    <location>
        <begin position="12"/>
        <end position="23"/>
    </location>
</feature>
<accession>A0A8C5QEX6</accession>
<dbReference type="Gene3D" id="1.10.287.210">
    <property type="match status" value="1"/>
</dbReference>
<evidence type="ECO:0008006" key="18">
    <source>
        <dbReference type="Google" id="ProtNLM"/>
    </source>
</evidence>
<sequence length="740" mass="83144">MDHLKKRKRSPPRGPMDTPPLTPPQDDEAEHSAWMESVALMFSQDPDLFPPNWPHLMPCISPSLMVLIIFLMYLGPHRAHTANIKKDVYIGKDNGFMTFYYNSSSTKVATYIFDYCSIVECPQNLAWQCFTYRQAIYICVTDSYWGNKCDSWGSVGWDTGYLNDKSTIPTGWGYNPAVANLRRSSDGRSLLNRLTLIRGKACSNPGSNPGSSIQLVLTIYHPSPDDSGLYVLGSWAKGGTGGDKRGRFKLQDTAKLRSHENPLTPIIRPSYLKDTRTLQDPTYEDSLAIETGFSDTNLWLEWVKFNALQQNRSNCYVCGAARPHLGTVPFPLPEDIEECFLRSYLNDSSDSAPVSTTTSPTYSPTALYDPTLCQDLKLKFPRLRTLPQPGERIHAYPGNYTCYQSFAQGRNLTSLPDEYCHHTSPVNASSLLQDQVYFLGDLYWLCGDMRLRSRLPSKWNGRCALVAAIMGFHIIPDTGHSDPSTTSLPFTIPLLRHKRETVTAPGSLDPHVYIDAIGVPRGVPNEFKARDQVAAGFESLIPIITINKNVDWINYLYYNQQRFVNYTRDALQGLAEQLQSTSIMTFQNRMALDMILAEKGGVCKMIEGTGTCCTYIPDNLGPNGKVTRAIKKLTELSEEMKRNSGIDNPWDQYFGWFKGWRQALTQLAIALCLILLCIAIVVYCLIPCLSRALKSSNPTSHLFSATPPVKENIYATTTPSEYADYVALRRKLYFRDPGPL</sequence>
<comment type="subcellular location">
    <subcellularLocation>
        <location evidence="1">Host cell membrane</location>
        <topology evidence="1">Single-pass type I membrane protein</topology>
    </subcellularLocation>
    <subcellularLocation>
        <location evidence="2">Host endomembrane system</location>
        <topology evidence="2">Peripheral membrane protein</topology>
    </subcellularLocation>
    <subcellularLocation>
        <location evidence="3">Virion membrane</location>
        <topology evidence="3">Single-pass type I membrane protein</topology>
    </subcellularLocation>
</comment>
<protein>
    <recommendedName>
        <fullName evidence="18">Envelope protein</fullName>
    </recommendedName>
</protein>
<evidence type="ECO:0000256" key="8">
    <source>
        <dbReference type="ARBA" id="ARBA00022989"/>
    </source>
</evidence>
<feature type="region of interest" description="Disordered" evidence="14">
    <location>
        <begin position="1"/>
        <end position="28"/>
    </location>
</feature>
<dbReference type="OrthoDB" id="8909850at2759"/>
<keyword evidence="11" id="KW-1015">Disulfide bond</keyword>
<dbReference type="InterPro" id="IPR018154">
    <property type="entry name" value="TLV/ENV_coat_polyprotein"/>
</dbReference>
<evidence type="ECO:0000256" key="2">
    <source>
        <dbReference type="ARBA" id="ARBA00004531"/>
    </source>
</evidence>
<keyword evidence="17" id="KW-1185">Reference proteome</keyword>
<keyword evidence="12" id="KW-0325">Glycoprotein</keyword>
<evidence type="ECO:0000256" key="13">
    <source>
        <dbReference type="ARBA" id="ARBA00023288"/>
    </source>
</evidence>
<evidence type="ECO:0000256" key="10">
    <source>
        <dbReference type="ARBA" id="ARBA00023139"/>
    </source>
</evidence>
<feature type="compositionally biased region" description="Basic residues" evidence="14">
    <location>
        <begin position="1"/>
        <end position="11"/>
    </location>
</feature>
<keyword evidence="9 15" id="KW-0472">Membrane</keyword>